<keyword evidence="1" id="KW-1133">Transmembrane helix</keyword>
<feature type="transmembrane region" description="Helical" evidence="1">
    <location>
        <begin position="49"/>
        <end position="75"/>
    </location>
</feature>
<proteinExistence type="predicted"/>
<evidence type="ECO:0000313" key="2">
    <source>
        <dbReference type="EMBL" id="ACL47670.1"/>
    </source>
</evidence>
<dbReference type="AlphaFoldDB" id="B8HZ22"/>
<keyword evidence="1" id="KW-0812">Transmembrane</keyword>
<keyword evidence="1" id="KW-0472">Membrane</keyword>
<dbReference type="HOGENOM" id="CLU_914379_0_0_3"/>
<keyword evidence="2" id="KW-0614">Plasmid</keyword>
<sequence length="304" mass="34163">MFFTHLNQRKSTEANRAVLPEELSPIHLEGDDSPASERVPVLPPQLSSYLLRFGLAVAAMLLLQTVGVIALVFLATKPAPDLVQQDNGVMARVRPLDSHIDAVPDQVVDFLEDRLPRLYTWSGLLVNSDDPTGLSYLRDPGITVPDSTGESVQIPTPLYNEQFIFDEPLRENMLRNLAQMIKDGDVGRRIFANDPSRPALASVYRFILRGKIQYPQEVSRDRWKVRVAADIVLFSSTETLGTRQQPIAEFVQDVYVRKASPIPRLFLHDQQRQDLVWYGRKDGFVIDAMLPVGPAQEVPGVPRN</sequence>
<reference evidence="2" key="1">
    <citation type="submission" date="2009-01" db="EMBL/GenBank/DDBJ databases">
        <title>Complete sequence of plasmid1 Cyanothece sp. PCC 7425.</title>
        <authorList>
            <consortium name="US DOE Joint Genome Institute"/>
            <person name="Lucas S."/>
            <person name="Copeland A."/>
            <person name="Lapidus A."/>
            <person name="Glavina del Rio T."/>
            <person name="Dalin E."/>
            <person name="Tice H."/>
            <person name="Bruce D."/>
            <person name="Goodwin L."/>
            <person name="Pitluck S."/>
            <person name="Sims D."/>
            <person name="Meineke L."/>
            <person name="Brettin T."/>
            <person name="Detter J.C."/>
            <person name="Han C."/>
            <person name="Larimer F."/>
            <person name="Land M."/>
            <person name="Hauser L."/>
            <person name="Kyrpides N."/>
            <person name="Ovchinnikova G."/>
            <person name="Liberton M."/>
            <person name="Stoeckel J."/>
            <person name="Banerjee A."/>
            <person name="Singh A."/>
            <person name="Page L."/>
            <person name="Sato H."/>
            <person name="Zhao L."/>
            <person name="Sherman L."/>
            <person name="Pakrasi H."/>
            <person name="Richardson P."/>
        </authorList>
    </citation>
    <scope>NUCLEOTIDE SEQUENCE</scope>
    <source>
        <strain evidence="2">PCC 7425</strain>
        <plasmid evidence="2">pP742501</plasmid>
    </source>
</reference>
<evidence type="ECO:0000256" key="1">
    <source>
        <dbReference type="SAM" id="Phobius"/>
    </source>
</evidence>
<dbReference type="KEGG" id="cyn:Cyan7425_5411"/>
<organism evidence="2">
    <name type="scientific">Cyanothece sp. (strain PCC 7425 / ATCC 29141)</name>
    <dbReference type="NCBI Taxonomy" id="395961"/>
    <lineage>
        <taxon>Bacteria</taxon>
        <taxon>Bacillati</taxon>
        <taxon>Cyanobacteriota</taxon>
        <taxon>Cyanophyceae</taxon>
        <taxon>Gomontiellales</taxon>
        <taxon>Cyanothecaceae</taxon>
        <taxon>Cyanothece</taxon>
    </lineage>
</organism>
<geneLocation type="plasmid" evidence="2">
    <name>pP742501</name>
</geneLocation>
<gene>
    <name evidence="2" type="ordered locus">Cyan7425_5411</name>
</gene>
<accession>B8HZ22</accession>
<protein>
    <submittedName>
        <fullName evidence="2">Uncharacterized protein</fullName>
    </submittedName>
</protein>
<dbReference type="EMBL" id="CP001345">
    <property type="protein sequence ID" value="ACL47670.1"/>
    <property type="molecule type" value="Genomic_DNA"/>
</dbReference>
<name>B8HZ22_CYAP4</name>